<feature type="signal peptide" evidence="2">
    <location>
        <begin position="1"/>
        <end position="21"/>
    </location>
</feature>
<sequence length="161" mass="18631">MFFYLVFILLLFNVFTQEGFAEKCGDRLQYCKLAKKQRRCRLERAQEFIKKFCPKTCGFCKPCPLVLVHETLLSSINEASSKEVVDPAIQCCVEPLMQAFTYLCVPFLAQQKTRIRDRPVISIRDYPIYSGNADEKKIGGCAIIREEKAQQPEDYSKDLLR</sequence>
<comment type="caution">
    <text evidence="4">The sequence shown here is derived from an EMBL/GenBank/DDBJ whole genome shotgun (WGS) entry which is preliminary data.</text>
</comment>
<dbReference type="InterPro" id="IPR003582">
    <property type="entry name" value="ShKT_dom"/>
</dbReference>
<protein>
    <recommendedName>
        <fullName evidence="3">ShKT domain-containing protein</fullName>
    </recommendedName>
</protein>
<dbReference type="PROSITE" id="PS51670">
    <property type="entry name" value="SHKT"/>
    <property type="match status" value="1"/>
</dbReference>
<evidence type="ECO:0000259" key="3">
    <source>
        <dbReference type="PROSITE" id="PS51670"/>
    </source>
</evidence>
<name>A0ABR1BSY5_NECAM</name>
<keyword evidence="2" id="KW-0732">Signal</keyword>
<dbReference type="Proteomes" id="UP001303046">
    <property type="component" value="Unassembled WGS sequence"/>
</dbReference>
<comment type="caution">
    <text evidence="1">Lacks conserved residue(s) required for the propagation of feature annotation.</text>
</comment>
<feature type="chain" id="PRO_5046616412" description="ShKT domain-containing protein" evidence="2">
    <location>
        <begin position="22"/>
        <end position="161"/>
    </location>
</feature>
<evidence type="ECO:0000256" key="1">
    <source>
        <dbReference type="PROSITE-ProRule" id="PRU01005"/>
    </source>
</evidence>
<feature type="domain" description="ShKT" evidence="3">
    <location>
        <begin position="24"/>
        <end position="60"/>
    </location>
</feature>
<dbReference type="Pfam" id="PF01549">
    <property type="entry name" value="ShK"/>
    <property type="match status" value="1"/>
</dbReference>
<dbReference type="EMBL" id="JAVFWL010000001">
    <property type="protein sequence ID" value="KAK6728186.1"/>
    <property type="molecule type" value="Genomic_DNA"/>
</dbReference>
<accession>A0ABR1BSY5</accession>
<dbReference type="Gene3D" id="1.10.10.1940">
    <property type="match status" value="1"/>
</dbReference>
<reference evidence="4 5" key="1">
    <citation type="submission" date="2023-08" db="EMBL/GenBank/DDBJ databases">
        <title>A Necator americanus chromosomal reference genome.</title>
        <authorList>
            <person name="Ilik V."/>
            <person name="Petrzelkova K.J."/>
            <person name="Pardy F."/>
            <person name="Fuh T."/>
            <person name="Niatou-Singa F.S."/>
            <person name="Gouil Q."/>
            <person name="Baker L."/>
            <person name="Ritchie M.E."/>
            <person name="Jex A.R."/>
            <person name="Gazzola D."/>
            <person name="Li H."/>
            <person name="Toshio Fujiwara R."/>
            <person name="Zhan B."/>
            <person name="Aroian R.V."/>
            <person name="Pafco B."/>
            <person name="Schwarz E.M."/>
        </authorList>
    </citation>
    <scope>NUCLEOTIDE SEQUENCE [LARGE SCALE GENOMIC DNA]</scope>
    <source>
        <strain evidence="4 5">Aroian</strain>
        <tissue evidence="4">Whole animal</tissue>
    </source>
</reference>
<evidence type="ECO:0000256" key="2">
    <source>
        <dbReference type="SAM" id="SignalP"/>
    </source>
</evidence>
<keyword evidence="5" id="KW-1185">Reference proteome</keyword>
<evidence type="ECO:0000313" key="4">
    <source>
        <dbReference type="EMBL" id="KAK6728186.1"/>
    </source>
</evidence>
<dbReference type="SMART" id="SM00254">
    <property type="entry name" value="ShKT"/>
    <property type="match status" value="1"/>
</dbReference>
<organism evidence="4 5">
    <name type="scientific">Necator americanus</name>
    <name type="common">Human hookworm</name>
    <dbReference type="NCBI Taxonomy" id="51031"/>
    <lineage>
        <taxon>Eukaryota</taxon>
        <taxon>Metazoa</taxon>
        <taxon>Ecdysozoa</taxon>
        <taxon>Nematoda</taxon>
        <taxon>Chromadorea</taxon>
        <taxon>Rhabditida</taxon>
        <taxon>Rhabditina</taxon>
        <taxon>Rhabditomorpha</taxon>
        <taxon>Strongyloidea</taxon>
        <taxon>Ancylostomatidae</taxon>
        <taxon>Bunostominae</taxon>
        <taxon>Necator</taxon>
    </lineage>
</organism>
<proteinExistence type="predicted"/>
<evidence type="ECO:0000313" key="5">
    <source>
        <dbReference type="Proteomes" id="UP001303046"/>
    </source>
</evidence>
<gene>
    <name evidence="4" type="primary">Necator_chrI.g1815</name>
    <name evidence="4" type="ORF">RB195_005689</name>
</gene>